<sequence length="272" mass="29941">MMATKQAAPLFIGWDVGGWNCDRNANSRDALVVLDSERTILGQPWRGNLRKAINEAGNTQEWIRALLDCCKIETTADIPPVVLAIDTPLGFSQAFRQLISGESVAGPIEYWNTNPYLFRHTERFLFQRGLKPLSPIKDMIGSQATKGIHVLARFAPENPNTGVWTSGGGLNAIEAYPAACKPSPLMHELLSSYRTAPAGQQVDPWEMAGFSFGINHEDKRDALLCALVAWLFHYKSNALCPADVDTPAGEGWIFVPEDALTTIESEGVESRR</sequence>
<keyword evidence="2" id="KW-1185">Reference proteome</keyword>
<proteinExistence type="predicted"/>
<dbReference type="RefSeq" id="WP_371839280.1">
    <property type="nucleotide sequence ID" value="NZ_JBGMEK010000024.1"/>
</dbReference>
<evidence type="ECO:0000313" key="2">
    <source>
        <dbReference type="Proteomes" id="UP001569428"/>
    </source>
</evidence>
<reference evidence="1 2" key="1">
    <citation type="submission" date="2024-08" db="EMBL/GenBank/DDBJ databases">
        <authorList>
            <person name="Ishaq N."/>
        </authorList>
    </citation>
    <scope>NUCLEOTIDE SEQUENCE [LARGE SCALE GENOMIC DNA]</scope>
    <source>
        <strain evidence="1 2">DSM 18651</strain>
    </source>
</reference>
<comment type="caution">
    <text evidence="1">The sequence shown here is derived from an EMBL/GenBank/DDBJ whole genome shotgun (WGS) entry which is preliminary data.</text>
</comment>
<dbReference type="Proteomes" id="UP001569428">
    <property type="component" value="Unassembled WGS sequence"/>
</dbReference>
<evidence type="ECO:0000313" key="1">
    <source>
        <dbReference type="EMBL" id="MFA0811686.1"/>
    </source>
</evidence>
<evidence type="ECO:0008006" key="3">
    <source>
        <dbReference type="Google" id="ProtNLM"/>
    </source>
</evidence>
<name>A0ABV4P0K9_9GAMM</name>
<organism evidence="1 2">
    <name type="scientific">Microbulbifer epialgicus</name>
    <dbReference type="NCBI Taxonomy" id="393907"/>
    <lineage>
        <taxon>Bacteria</taxon>
        <taxon>Pseudomonadati</taxon>
        <taxon>Pseudomonadota</taxon>
        <taxon>Gammaproteobacteria</taxon>
        <taxon>Cellvibrionales</taxon>
        <taxon>Microbulbiferaceae</taxon>
        <taxon>Microbulbifer</taxon>
    </lineage>
</organism>
<accession>A0ABV4P0K9</accession>
<gene>
    <name evidence="1" type="ORF">ACCI49_12215</name>
</gene>
<protein>
    <recommendedName>
        <fullName evidence="3">DUF429 domain-containing protein</fullName>
    </recommendedName>
</protein>
<dbReference type="EMBL" id="JBGMEK010000024">
    <property type="protein sequence ID" value="MFA0811686.1"/>
    <property type="molecule type" value="Genomic_DNA"/>
</dbReference>